<evidence type="ECO:0000256" key="4">
    <source>
        <dbReference type="ARBA" id="ARBA00022679"/>
    </source>
</evidence>
<evidence type="ECO:0000256" key="6">
    <source>
        <dbReference type="ARBA" id="ARBA00022705"/>
    </source>
</evidence>
<keyword evidence="3 9" id="KW-0963">Cytoplasm</keyword>
<evidence type="ECO:0000313" key="15">
    <source>
        <dbReference type="Proteomes" id="UP000176740"/>
    </source>
</evidence>
<evidence type="ECO:0000256" key="3">
    <source>
        <dbReference type="ARBA" id="ARBA00022490"/>
    </source>
</evidence>
<keyword evidence="8" id="KW-0238">DNA-binding</keyword>
<feature type="domain" description="DNA polymerase III beta sliding clamp C-terminal" evidence="13">
    <location>
        <begin position="284"/>
        <end position="412"/>
    </location>
</feature>
<feature type="domain" description="DNA polymerase III beta sliding clamp N-terminal" evidence="11">
    <location>
        <begin position="1"/>
        <end position="118"/>
    </location>
</feature>
<comment type="subcellular location">
    <subcellularLocation>
        <location evidence="1 9">Cytoplasm</location>
    </subcellularLocation>
</comment>
<dbReference type="NCBIfam" id="TIGR00663">
    <property type="entry name" value="dnan"/>
    <property type="match status" value="1"/>
</dbReference>
<dbReference type="PANTHER" id="PTHR30478">
    <property type="entry name" value="DNA POLYMERASE III SUBUNIT BETA"/>
    <property type="match status" value="1"/>
</dbReference>
<dbReference type="STRING" id="1797725.A3A49_00380"/>
<dbReference type="PIRSF" id="PIRSF000804">
    <property type="entry name" value="DNA_pol_III_b"/>
    <property type="match status" value="1"/>
</dbReference>
<evidence type="ECO:0000256" key="5">
    <source>
        <dbReference type="ARBA" id="ARBA00022695"/>
    </source>
</evidence>
<organism evidence="14 15">
    <name type="scientific">Candidatus Curtissbacteria bacterium RIFCSPLOWO2_01_FULL_38_11b</name>
    <dbReference type="NCBI Taxonomy" id="1797725"/>
    <lineage>
        <taxon>Bacteria</taxon>
        <taxon>Candidatus Curtissiibacteriota</taxon>
    </lineage>
</organism>
<evidence type="ECO:0000256" key="7">
    <source>
        <dbReference type="ARBA" id="ARBA00022932"/>
    </source>
</evidence>
<feature type="domain" description="DNA polymerase III beta sliding clamp central" evidence="12">
    <location>
        <begin position="128"/>
        <end position="209"/>
    </location>
</feature>
<keyword evidence="6 9" id="KW-0235">DNA replication</keyword>
<dbReference type="InterPro" id="IPR001001">
    <property type="entry name" value="DNA_polIII_beta"/>
</dbReference>
<evidence type="ECO:0000313" key="14">
    <source>
        <dbReference type="EMBL" id="OGD98254.1"/>
    </source>
</evidence>
<dbReference type="InterPro" id="IPR046938">
    <property type="entry name" value="DNA_clamp_sf"/>
</dbReference>
<dbReference type="Gene3D" id="3.10.150.10">
    <property type="entry name" value="DNA Polymerase III, subunit A, domain 2"/>
    <property type="match status" value="1"/>
</dbReference>
<dbReference type="GO" id="GO:0003887">
    <property type="term" value="F:DNA-directed DNA polymerase activity"/>
    <property type="evidence" value="ECO:0007669"/>
    <property type="project" value="UniProtKB-UniRule"/>
</dbReference>
<dbReference type="Proteomes" id="UP000176740">
    <property type="component" value="Unassembled WGS sequence"/>
</dbReference>
<dbReference type="InterPro" id="IPR022635">
    <property type="entry name" value="DNA_polIII_beta_C"/>
</dbReference>
<evidence type="ECO:0000259" key="12">
    <source>
        <dbReference type="Pfam" id="PF02767"/>
    </source>
</evidence>
<sequence>MKIKIPQADFSRALLASGKSILPRANLPILANVLIKAAGKELELLATNLETATRVVLESKVESGGEATVNGKTLFEFISQLPEGEIIIEKLGEELVVSCKGYSGRFTTMPAEEFPAIPKVEKGILIELDCDSFVNGVSRVVFSAAQDEGRPILTGVLCDLAKSRLKMVATDGYRLSFEEINAKGANASSSIKFNIPAKALGEFAKIIIERGMVGEEANKGDSRNFSLMVSEGLNQVSFKLGGHNGKDAAEGPLHSEASEPRPKGREQVEFTSRLIEGEFPNWQKIIPGSFNTKVKIAKDEFIKLVRIASIFARDAGNIVKLKFEPSAGGSGRGGKFSVNAASSQTGSSEAASDVEIEGKGGEMAFNFRYLLEVLAQVPGNEVYFEMNESLNPGKLTTVDPKDPFFHIIMPVRLQS</sequence>
<dbReference type="GO" id="GO:0009360">
    <property type="term" value="C:DNA polymerase III complex"/>
    <property type="evidence" value="ECO:0007669"/>
    <property type="project" value="InterPro"/>
</dbReference>
<comment type="subunit">
    <text evidence="9">Forms a ring-shaped head-to-tail homodimer around DNA.</text>
</comment>
<dbReference type="PANTHER" id="PTHR30478:SF0">
    <property type="entry name" value="BETA SLIDING CLAMP"/>
    <property type="match status" value="1"/>
</dbReference>
<comment type="function">
    <text evidence="9">Confers DNA tethering and processivity to DNA polymerases and other proteins. Acts as a clamp, forming a ring around DNA (a reaction catalyzed by the clamp-loading complex) which diffuses in an ATP-independent manner freely and bidirectionally along dsDNA. Initially characterized for its ability to contact the catalytic subunit of DNA polymerase III (Pol III), a complex, multichain enzyme responsible for most of the replicative synthesis in bacteria; Pol III exhibits 3'-5' exonuclease proofreading activity. The beta chain is required for initiation of replication as well as for processivity of DNA replication.</text>
</comment>
<dbReference type="InterPro" id="IPR022634">
    <property type="entry name" value="DNA_polIII_beta_N"/>
</dbReference>
<dbReference type="EMBL" id="MFBO01000013">
    <property type="protein sequence ID" value="OGD98254.1"/>
    <property type="molecule type" value="Genomic_DNA"/>
</dbReference>
<evidence type="ECO:0000256" key="1">
    <source>
        <dbReference type="ARBA" id="ARBA00004496"/>
    </source>
</evidence>
<proteinExistence type="inferred from homology"/>
<gene>
    <name evidence="14" type="ORF">A3A49_00380</name>
</gene>
<accession>A0A1F5H2G4</accession>
<dbReference type="InterPro" id="IPR022637">
    <property type="entry name" value="DNA_polIII_beta_cen"/>
</dbReference>
<evidence type="ECO:0000259" key="11">
    <source>
        <dbReference type="Pfam" id="PF00712"/>
    </source>
</evidence>
<protein>
    <recommendedName>
        <fullName evidence="9">Beta sliding clamp</fullName>
    </recommendedName>
</protein>
<dbReference type="Gene3D" id="3.70.10.10">
    <property type="match status" value="1"/>
</dbReference>
<dbReference type="GO" id="GO:0008408">
    <property type="term" value="F:3'-5' exonuclease activity"/>
    <property type="evidence" value="ECO:0007669"/>
    <property type="project" value="InterPro"/>
</dbReference>
<comment type="caution">
    <text evidence="14">The sequence shown here is derived from an EMBL/GenBank/DDBJ whole genome shotgun (WGS) entry which is preliminary data.</text>
</comment>
<evidence type="ECO:0000256" key="9">
    <source>
        <dbReference type="PIRNR" id="PIRNR000804"/>
    </source>
</evidence>
<dbReference type="Pfam" id="PF00712">
    <property type="entry name" value="DNA_pol3_beta"/>
    <property type="match status" value="1"/>
</dbReference>
<evidence type="ECO:0000256" key="8">
    <source>
        <dbReference type="ARBA" id="ARBA00023125"/>
    </source>
</evidence>
<name>A0A1F5H2G4_9BACT</name>
<dbReference type="SMART" id="SM00480">
    <property type="entry name" value="POL3Bc"/>
    <property type="match status" value="1"/>
</dbReference>
<dbReference type="GO" id="GO:0005737">
    <property type="term" value="C:cytoplasm"/>
    <property type="evidence" value="ECO:0007669"/>
    <property type="project" value="UniProtKB-SubCell"/>
</dbReference>
<feature type="compositionally biased region" description="Basic and acidic residues" evidence="10">
    <location>
        <begin position="256"/>
        <end position="265"/>
    </location>
</feature>
<dbReference type="GO" id="GO:0003677">
    <property type="term" value="F:DNA binding"/>
    <property type="evidence" value="ECO:0007669"/>
    <property type="project" value="UniProtKB-UniRule"/>
</dbReference>
<keyword evidence="7 9" id="KW-0239">DNA-directed DNA polymerase</keyword>
<evidence type="ECO:0000259" key="13">
    <source>
        <dbReference type="Pfam" id="PF02768"/>
    </source>
</evidence>
<keyword evidence="5 9" id="KW-0548">Nucleotidyltransferase</keyword>
<reference evidence="14 15" key="1">
    <citation type="journal article" date="2016" name="Nat. Commun.">
        <title>Thousands of microbial genomes shed light on interconnected biogeochemical processes in an aquifer system.</title>
        <authorList>
            <person name="Anantharaman K."/>
            <person name="Brown C.T."/>
            <person name="Hug L.A."/>
            <person name="Sharon I."/>
            <person name="Castelle C.J."/>
            <person name="Probst A.J."/>
            <person name="Thomas B.C."/>
            <person name="Singh A."/>
            <person name="Wilkins M.J."/>
            <person name="Karaoz U."/>
            <person name="Brodie E.L."/>
            <person name="Williams K.H."/>
            <person name="Hubbard S.S."/>
            <person name="Banfield J.F."/>
        </authorList>
    </citation>
    <scope>NUCLEOTIDE SEQUENCE [LARGE SCALE GENOMIC DNA]</scope>
</reference>
<dbReference type="Pfam" id="PF02768">
    <property type="entry name" value="DNA_pol3_beta_3"/>
    <property type="match status" value="1"/>
</dbReference>
<comment type="similarity">
    <text evidence="2 9">Belongs to the beta sliding clamp family.</text>
</comment>
<feature type="region of interest" description="Disordered" evidence="10">
    <location>
        <begin position="244"/>
        <end position="265"/>
    </location>
</feature>
<dbReference type="AlphaFoldDB" id="A0A1F5H2G4"/>
<feature type="region of interest" description="Disordered" evidence="10">
    <location>
        <begin position="327"/>
        <end position="353"/>
    </location>
</feature>
<keyword evidence="4 9" id="KW-0808">Transferase</keyword>
<dbReference type="Pfam" id="PF02767">
    <property type="entry name" value="DNA_pol3_beta_2"/>
    <property type="match status" value="1"/>
</dbReference>
<dbReference type="GO" id="GO:0006271">
    <property type="term" value="P:DNA strand elongation involved in DNA replication"/>
    <property type="evidence" value="ECO:0007669"/>
    <property type="project" value="TreeGrafter"/>
</dbReference>
<evidence type="ECO:0000256" key="2">
    <source>
        <dbReference type="ARBA" id="ARBA00010752"/>
    </source>
</evidence>
<dbReference type="SUPFAM" id="SSF55979">
    <property type="entry name" value="DNA clamp"/>
    <property type="match status" value="3"/>
</dbReference>
<evidence type="ECO:0000256" key="10">
    <source>
        <dbReference type="SAM" id="MobiDB-lite"/>
    </source>
</evidence>
<feature type="compositionally biased region" description="Polar residues" evidence="10">
    <location>
        <begin position="339"/>
        <end position="350"/>
    </location>
</feature>
<dbReference type="CDD" id="cd00140">
    <property type="entry name" value="beta_clamp"/>
    <property type="match status" value="1"/>
</dbReference>